<gene>
    <name evidence="1" type="ORF">CBR_g34852</name>
</gene>
<name>A0A388LJH7_CHABU</name>
<organism evidence="1 2">
    <name type="scientific">Chara braunii</name>
    <name type="common">Braun's stonewort</name>
    <dbReference type="NCBI Taxonomy" id="69332"/>
    <lineage>
        <taxon>Eukaryota</taxon>
        <taxon>Viridiplantae</taxon>
        <taxon>Streptophyta</taxon>
        <taxon>Charophyceae</taxon>
        <taxon>Charales</taxon>
        <taxon>Characeae</taxon>
        <taxon>Chara</taxon>
    </lineage>
</organism>
<dbReference type="AlphaFoldDB" id="A0A388LJH7"/>
<dbReference type="Proteomes" id="UP000265515">
    <property type="component" value="Unassembled WGS sequence"/>
</dbReference>
<accession>A0A388LJH7</accession>
<evidence type="ECO:0000313" key="2">
    <source>
        <dbReference type="Proteomes" id="UP000265515"/>
    </source>
</evidence>
<reference evidence="1 2" key="1">
    <citation type="journal article" date="2018" name="Cell">
        <title>The Chara Genome: Secondary Complexity and Implications for Plant Terrestrialization.</title>
        <authorList>
            <person name="Nishiyama T."/>
            <person name="Sakayama H."/>
            <person name="Vries J.D."/>
            <person name="Buschmann H."/>
            <person name="Saint-Marcoux D."/>
            <person name="Ullrich K.K."/>
            <person name="Haas F.B."/>
            <person name="Vanderstraeten L."/>
            <person name="Becker D."/>
            <person name="Lang D."/>
            <person name="Vosolsobe S."/>
            <person name="Rombauts S."/>
            <person name="Wilhelmsson P.K.I."/>
            <person name="Janitza P."/>
            <person name="Kern R."/>
            <person name="Heyl A."/>
            <person name="Rumpler F."/>
            <person name="Villalobos L.I.A.C."/>
            <person name="Clay J.M."/>
            <person name="Skokan R."/>
            <person name="Toyoda A."/>
            <person name="Suzuki Y."/>
            <person name="Kagoshima H."/>
            <person name="Schijlen E."/>
            <person name="Tajeshwar N."/>
            <person name="Catarino B."/>
            <person name="Hetherington A.J."/>
            <person name="Saltykova A."/>
            <person name="Bonnot C."/>
            <person name="Breuninger H."/>
            <person name="Symeonidi A."/>
            <person name="Radhakrishnan G.V."/>
            <person name="Van Nieuwerburgh F."/>
            <person name="Deforce D."/>
            <person name="Chang C."/>
            <person name="Karol K.G."/>
            <person name="Hedrich R."/>
            <person name="Ulvskov P."/>
            <person name="Glockner G."/>
            <person name="Delwiche C.F."/>
            <person name="Petrasek J."/>
            <person name="Van de Peer Y."/>
            <person name="Friml J."/>
            <person name="Beilby M."/>
            <person name="Dolan L."/>
            <person name="Kohara Y."/>
            <person name="Sugano S."/>
            <person name="Fujiyama A."/>
            <person name="Delaux P.-M."/>
            <person name="Quint M."/>
            <person name="TheiBen G."/>
            <person name="Hagemann M."/>
            <person name="Harholt J."/>
            <person name="Dunand C."/>
            <person name="Zachgo S."/>
            <person name="Langdale J."/>
            <person name="Maumus F."/>
            <person name="Straeten D.V.D."/>
            <person name="Gould S.B."/>
            <person name="Rensing S.A."/>
        </authorList>
    </citation>
    <scope>NUCLEOTIDE SEQUENCE [LARGE SCALE GENOMIC DNA]</scope>
    <source>
        <strain evidence="1 2">S276</strain>
    </source>
</reference>
<keyword evidence="2" id="KW-1185">Reference proteome</keyword>
<dbReference type="EMBL" id="BFEA01000408">
    <property type="protein sequence ID" value="GBG82476.1"/>
    <property type="molecule type" value="Genomic_DNA"/>
</dbReference>
<protein>
    <submittedName>
        <fullName evidence="1">Uncharacterized protein</fullName>
    </submittedName>
</protein>
<proteinExistence type="predicted"/>
<evidence type="ECO:0000313" key="1">
    <source>
        <dbReference type="EMBL" id="GBG82476.1"/>
    </source>
</evidence>
<sequence length="534" mass="60314">MIDASNAGVVISQDECFEQEEDGCFVKLPSGRLAWKRRKQNKREFVRVRYTSRLMEAVSLRHLVLEGLKQVAGARSECWLDDVVIGWRYDEPLGARICKPGKVFRKFKLEEWEMGFDPQYCRCGAGRHVDFLSPAALRLIPAEGKMHVITTDTGITNNGQLQLMMNSGLNHIPMRALDEDVAVTEVEEALGCILTTKICDEELSMEQEKLVKDFVMTRAKASIREYHAQHRHIKEEPINNVPVRSEIEWLTQRYLVCPTDKAPHTPTFVCINFIRRLALERLSGPDFIPLQPSPAAIGSKIAEEANALAPVGCSGDKALLPHLMVVYKAHKDTFRWITNTSRSVLSPVAEVCTCLLKFLAIDVQMLCAGKSEASFEKRGVRPNYWWPIASIGEFVANLPRHVYSVFTADIIRCFEKIPIDNSDDGLITAIRFFVVCAMEWRRVRTARDVVAIRVAANGTLHPSWVDGQQERQLDMLYFSEAEIISTCDCLISNVVVQMGDRELRHSGPEETTTMDYEVDPTMVDQLIGNPEDAV</sequence>
<comment type="caution">
    <text evidence="1">The sequence shown here is derived from an EMBL/GenBank/DDBJ whole genome shotgun (WGS) entry which is preliminary data.</text>
</comment>
<dbReference type="Gramene" id="GBG82476">
    <property type="protein sequence ID" value="GBG82476"/>
    <property type="gene ID" value="CBR_g34852"/>
</dbReference>